<proteinExistence type="predicted"/>
<sequence>MHPADELARIRQEIATLKAREKALREEFLDGRAPLRSNAHEVRIVNKTRRVFCRDRLPLHVRADPALWRDSPMTQVRVVPAAGLAEAADGG</sequence>
<protein>
    <submittedName>
        <fullName evidence="1">Uncharacterized protein</fullName>
    </submittedName>
</protein>
<keyword evidence="2" id="KW-1185">Reference proteome</keyword>
<organism evidence="1 2">
    <name type="scientific">Psychromarinibacter sediminicola</name>
    <dbReference type="NCBI Taxonomy" id="3033385"/>
    <lineage>
        <taxon>Bacteria</taxon>
        <taxon>Pseudomonadati</taxon>
        <taxon>Pseudomonadota</taxon>
        <taxon>Alphaproteobacteria</taxon>
        <taxon>Rhodobacterales</taxon>
        <taxon>Paracoccaceae</taxon>
        <taxon>Psychromarinibacter</taxon>
    </lineage>
</organism>
<gene>
    <name evidence="1" type="ORF">P1J78_24080</name>
</gene>
<accession>A0AAE3NT28</accession>
<evidence type="ECO:0000313" key="1">
    <source>
        <dbReference type="EMBL" id="MDF0603798.1"/>
    </source>
</evidence>
<dbReference type="EMBL" id="JARGYC010000139">
    <property type="protein sequence ID" value="MDF0603798.1"/>
    <property type="molecule type" value="Genomic_DNA"/>
</dbReference>
<dbReference type="AlphaFoldDB" id="A0AAE3NT28"/>
<comment type="caution">
    <text evidence="1">The sequence shown here is derived from an EMBL/GenBank/DDBJ whole genome shotgun (WGS) entry which is preliminary data.</text>
</comment>
<dbReference type="RefSeq" id="WP_275569909.1">
    <property type="nucleotide sequence ID" value="NZ_JARGYC010000139.1"/>
</dbReference>
<dbReference type="Proteomes" id="UP001220964">
    <property type="component" value="Unassembled WGS sequence"/>
</dbReference>
<name>A0AAE3NT28_9RHOB</name>
<reference evidence="1" key="1">
    <citation type="submission" date="2023-03" db="EMBL/GenBank/DDBJ databases">
        <title>Multiphase analysis and comparison of six strains from genera Psychromarinibacter, Lutimaribacter, and Maritimibacter, including a novel species: Psychromarinibacter sediminicola sp. nov.</title>
        <authorList>
            <person name="Wang Y.-H."/>
            <person name="Ye M.-Q."/>
            <person name="Du Z.-J."/>
        </authorList>
    </citation>
    <scope>NUCLEOTIDE SEQUENCE</scope>
    <source>
        <strain evidence="1">C21-152</strain>
    </source>
</reference>
<evidence type="ECO:0000313" key="2">
    <source>
        <dbReference type="Proteomes" id="UP001220964"/>
    </source>
</evidence>